<keyword evidence="4" id="KW-1185">Reference proteome</keyword>
<dbReference type="EMBL" id="FNHE01000012">
    <property type="protein sequence ID" value="SDN12741.1"/>
    <property type="molecule type" value="Genomic_DNA"/>
</dbReference>
<dbReference type="InterPro" id="IPR044925">
    <property type="entry name" value="His-Me_finger_sf"/>
</dbReference>
<evidence type="ECO:0000256" key="2">
    <source>
        <dbReference type="ARBA" id="ARBA00022801"/>
    </source>
</evidence>
<sequence length="297" mass="33321">MSAADVLQMPGLTAADVAASLAKLAEARERVYYDADADAAAADSYYGEVAPEQFADLVTRTHVRKSAYKPARELYPWVDLQPTGKLRSLYTSHEWDPEELIRADLAIAEARVQELTSRLGAPEARDASEVLREVEDALPFNCEHVVPQSWFTRREPMRGDLHHLFACETRCNGFRGNTPYDEFEDFPEPAAGLARDVVRDDCGKSGANRFEPAHRKGPAARAVLYFLLRYPGLVDAGEMPPERKRVLVAWHEEEPVTEWERHRNAAISERQGNRNPFIDHPELARRLVPLLGPPGGP</sequence>
<dbReference type="PANTHER" id="PTHR33607:SF2">
    <property type="entry name" value="ENDONUCLEASE-1"/>
    <property type="match status" value="1"/>
</dbReference>
<keyword evidence="3" id="KW-0255">Endonuclease</keyword>
<dbReference type="GO" id="GO:0016787">
    <property type="term" value="F:hydrolase activity"/>
    <property type="evidence" value="ECO:0007669"/>
    <property type="project" value="UniProtKB-KW"/>
</dbReference>
<keyword evidence="1" id="KW-0540">Nuclease</keyword>
<dbReference type="PANTHER" id="PTHR33607">
    <property type="entry name" value="ENDONUCLEASE-1"/>
    <property type="match status" value="1"/>
</dbReference>
<dbReference type="Proteomes" id="UP000198680">
    <property type="component" value="Unassembled WGS sequence"/>
</dbReference>
<organism evidence="3 4">
    <name type="scientific">Geodermatophilus siccatus</name>
    <dbReference type="NCBI Taxonomy" id="1137991"/>
    <lineage>
        <taxon>Bacteria</taxon>
        <taxon>Bacillati</taxon>
        <taxon>Actinomycetota</taxon>
        <taxon>Actinomycetes</taxon>
        <taxon>Geodermatophilales</taxon>
        <taxon>Geodermatophilaceae</taxon>
        <taxon>Geodermatophilus</taxon>
    </lineage>
</organism>
<keyword evidence="2" id="KW-0378">Hydrolase</keyword>
<evidence type="ECO:0000313" key="4">
    <source>
        <dbReference type="Proteomes" id="UP000198680"/>
    </source>
</evidence>
<accession>A0A1G9YW09</accession>
<dbReference type="RefSeq" id="WP_217636221.1">
    <property type="nucleotide sequence ID" value="NZ_FNHE01000012.1"/>
</dbReference>
<dbReference type="AlphaFoldDB" id="A0A1G9YW09"/>
<evidence type="ECO:0000256" key="1">
    <source>
        <dbReference type="ARBA" id="ARBA00022722"/>
    </source>
</evidence>
<protein>
    <submittedName>
        <fullName evidence="3">Endonuclease I</fullName>
    </submittedName>
</protein>
<dbReference type="InterPro" id="IPR007346">
    <property type="entry name" value="Endonuclease-I"/>
</dbReference>
<dbReference type="STRING" id="1137991.SAMN05660642_04127"/>
<proteinExistence type="predicted"/>
<name>A0A1G9YW09_9ACTN</name>
<dbReference type="Pfam" id="PF04231">
    <property type="entry name" value="Endonuclease_1"/>
    <property type="match status" value="1"/>
</dbReference>
<reference evidence="4" key="1">
    <citation type="submission" date="2016-10" db="EMBL/GenBank/DDBJ databases">
        <authorList>
            <person name="Varghese N."/>
            <person name="Submissions S."/>
        </authorList>
    </citation>
    <scope>NUCLEOTIDE SEQUENCE [LARGE SCALE GENOMIC DNA]</scope>
    <source>
        <strain evidence="4">DSM 45419</strain>
    </source>
</reference>
<evidence type="ECO:0000313" key="3">
    <source>
        <dbReference type="EMBL" id="SDN12741.1"/>
    </source>
</evidence>
<gene>
    <name evidence="3" type="ORF">SAMN05660642_04127</name>
</gene>
<dbReference type="SUPFAM" id="SSF54060">
    <property type="entry name" value="His-Me finger endonucleases"/>
    <property type="match status" value="1"/>
</dbReference>
<dbReference type="GO" id="GO:0004519">
    <property type="term" value="F:endonuclease activity"/>
    <property type="evidence" value="ECO:0007669"/>
    <property type="project" value="UniProtKB-KW"/>
</dbReference>